<feature type="region of interest" description="Disordered" evidence="4">
    <location>
        <begin position="190"/>
        <end position="271"/>
    </location>
</feature>
<dbReference type="SMART" id="SM00487">
    <property type="entry name" value="DEXDc"/>
    <property type="match status" value="1"/>
</dbReference>
<dbReference type="InterPro" id="IPR014001">
    <property type="entry name" value="Helicase_ATP-bd"/>
</dbReference>
<evidence type="ECO:0000313" key="7">
    <source>
        <dbReference type="EMBL" id="CEH12742.1"/>
    </source>
</evidence>
<dbReference type="Gene3D" id="3.40.50.10810">
    <property type="entry name" value="Tandem AAA-ATPase domain"/>
    <property type="match status" value="1"/>
</dbReference>
<dbReference type="Pfam" id="PF00176">
    <property type="entry name" value="SNF2-rel_dom"/>
    <property type="match status" value="1"/>
</dbReference>
<keyword evidence="1" id="KW-0547">Nucleotide-binding</keyword>
<organism evidence="7 8">
    <name type="scientific">Ceraceosorus bombacis</name>
    <dbReference type="NCBI Taxonomy" id="401625"/>
    <lineage>
        <taxon>Eukaryota</taxon>
        <taxon>Fungi</taxon>
        <taxon>Dikarya</taxon>
        <taxon>Basidiomycota</taxon>
        <taxon>Ustilaginomycotina</taxon>
        <taxon>Exobasidiomycetes</taxon>
        <taxon>Ceraceosorales</taxon>
        <taxon>Ceraceosoraceae</taxon>
        <taxon>Ceraceosorus</taxon>
    </lineage>
</organism>
<evidence type="ECO:0000256" key="2">
    <source>
        <dbReference type="ARBA" id="ARBA00022801"/>
    </source>
</evidence>
<dbReference type="GO" id="GO:0016787">
    <property type="term" value="F:hydrolase activity"/>
    <property type="evidence" value="ECO:0007669"/>
    <property type="project" value="UniProtKB-KW"/>
</dbReference>
<dbReference type="CDD" id="cd18793">
    <property type="entry name" value="SF2_C_SNF"/>
    <property type="match status" value="1"/>
</dbReference>
<dbReference type="GO" id="GO:0000724">
    <property type="term" value="P:double-strand break repair via homologous recombination"/>
    <property type="evidence" value="ECO:0007669"/>
    <property type="project" value="TreeGrafter"/>
</dbReference>
<protein>
    <submittedName>
        <fullName evidence="7">Related to rad54-dna-dependent atpase of the snf2p family</fullName>
    </submittedName>
</protein>
<dbReference type="PANTHER" id="PTHR45629:SF7">
    <property type="entry name" value="DNA EXCISION REPAIR PROTEIN ERCC-6-RELATED"/>
    <property type="match status" value="1"/>
</dbReference>
<feature type="compositionally biased region" description="Low complexity" evidence="4">
    <location>
        <begin position="190"/>
        <end position="202"/>
    </location>
</feature>
<keyword evidence="8" id="KW-1185">Reference proteome</keyword>
<feature type="domain" description="Helicase C-terminal" evidence="6">
    <location>
        <begin position="674"/>
        <end position="832"/>
    </location>
</feature>
<dbReference type="SMART" id="SM00490">
    <property type="entry name" value="HELICc"/>
    <property type="match status" value="1"/>
</dbReference>
<feature type="region of interest" description="Disordered" evidence="4">
    <location>
        <begin position="956"/>
        <end position="988"/>
    </location>
</feature>
<dbReference type="CDD" id="cd18004">
    <property type="entry name" value="DEXHc_RAD54"/>
    <property type="match status" value="1"/>
</dbReference>
<evidence type="ECO:0000259" key="6">
    <source>
        <dbReference type="PROSITE" id="PS51194"/>
    </source>
</evidence>
<dbReference type="PANTHER" id="PTHR45629">
    <property type="entry name" value="SNF2/RAD54 FAMILY MEMBER"/>
    <property type="match status" value="1"/>
</dbReference>
<evidence type="ECO:0000256" key="4">
    <source>
        <dbReference type="SAM" id="MobiDB-lite"/>
    </source>
</evidence>
<dbReference type="PROSITE" id="PS51194">
    <property type="entry name" value="HELICASE_CTER"/>
    <property type="match status" value="1"/>
</dbReference>
<feature type="region of interest" description="Disordered" evidence="4">
    <location>
        <begin position="1"/>
        <end position="93"/>
    </location>
</feature>
<keyword evidence="3" id="KW-0067">ATP-binding</keyword>
<name>A0A0P1BC13_9BASI</name>
<accession>A0A0P1BC13</accession>
<feature type="region of interest" description="Disordered" evidence="4">
    <location>
        <begin position="1058"/>
        <end position="1080"/>
    </location>
</feature>
<evidence type="ECO:0000313" key="8">
    <source>
        <dbReference type="Proteomes" id="UP000054845"/>
    </source>
</evidence>
<dbReference type="Gene3D" id="3.40.50.300">
    <property type="entry name" value="P-loop containing nucleotide triphosphate hydrolases"/>
    <property type="match status" value="1"/>
</dbReference>
<dbReference type="AlphaFoldDB" id="A0A0P1BC13"/>
<dbReference type="InterPro" id="IPR050496">
    <property type="entry name" value="SNF2_RAD54_helicase_repair"/>
</dbReference>
<evidence type="ECO:0000256" key="1">
    <source>
        <dbReference type="ARBA" id="ARBA00022741"/>
    </source>
</evidence>
<feature type="compositionally biased region" description="Low complexity" evidence="4">
    <location>
        <begin position="243"/>
        <end position="259"/>
    </location>
</feature>
<dbReference type="SUPFAM" id="SSF52540">
    <property type="entry name" value="P-loop containing nucleoside triphosphate hydrolases"/>
    <property type="match status" value="2"/>
</dbReference>
<dbReference type="InterPro" id="IPR038718">
    <property type="entry name" value="SNF2-like_sf"/>
</dbReference>
<dbReference type="FunFam" id="3.40.50.10810:FF:000020">
    <property type="entry name" value="DNA repair and recombination protein RAD54B"/>
    <property type="match status" value="1"/>
</dbReference>
<dbReference type="PROSITE" id="PS51192">
    <property type="entry name" value="HELICASE_ATP_BIND_1"/>
    <property type="match status" value="1"/>
</dbReference>
<dbReference type="Gene3D" id="1.20.120.850">
    <property type="entry name" value="SWI2/SNF2 ATPases, N-terminal domain"/>
    <property type="match status" value="1"/>
</dbReference>
<dbReference type="Pfam" id="PF00271">
    <property type="entry name" value="Helicase_C"/>
    <property type="match status" value="1"/>
</dbReference>
<evidence type="ECO:0000259" key="5">
    <source>
        <dbReference type="PROSITE" id="PS51192"/>
    </source>
</evidence>
<dbReference type="InterPro" id="IPR000330">
    <property type="entry name" value="SNF2_N"/>
</dbReference>
<dbReference type="EMBL" id="CCYA01000181">
    <property type="protein sequence ID" value="CEH12742.1"/>
    <property type="molecule type" value="Genomic_DNA"/>
</dbReference>
<keyword evidence="2" id="KW-0378">Hydrolase</keyword>
<feature type="region of interest" description="Disordered" evidence="4">
    <location>
        <begin position="1026"/>
        <end position="1046"/>
    </location>
</feature>
<dbReference type="GO" id="GO:0005634">
    <property type="term" value="C:nucleus"/>
    <property type="evidence" value="ECO:0007669"/>
    <property type="project" value="TreeGrafter"/>
</dbReference>
<dbReference type="Proteomes" id="UP000054845">
    <property type="component" value="Unassembled WGS sequence"/>
</dbReference>
<dbReference type="GO" id="GO:0005524">
    <property type="term" value="F:ATP binding"/>
    <property type="evidence" value="ECO:0007669"/>
    <property type="project" value="InterPro"/>
</dbReference>
<reference evidence="7 8" key="1">
    <citation type="submission" date="2014-09" db="EMBL/GenBank/DDBJ databases">
        <authorList>
            <person name="Magalhaes I.L.F."/>
            <person name="Oliveira U."/>
            <person name="Santos F.R."/>
            <person name="Vidigal T.H.D.A."/>
            <person name="Brescovit A.D."/>
            <person name="Santos A.J."/>
        </authorList>
    </citation>
    <scope>NUCLEOTIDE SEQUENCE [LARGE SCALE GENOMIC DNA]</scope>
</reference>
<dbReference type="InterPro" id="IPR027417">
    <property type="entry name" value="P-loop_NTPase"/>
</dbReference>
<dbReference type="GO" id="GO:0015616">
    <property type="term" value="F:DNA translocase activity"/>
    <property type="evidence" value="ECO:0007669"/>
    <property type="project" value="TreeGrafter"/>
</dbReference>
<proteinExistence type="predicted"/>
<dbReference type="STRING" id="401625.A0A0P1BC13"/>
<sequence>MESTSRLHSKFKPPAFIRRPESARAPPAKRAKTASPDPNEDAETEAFAQSHGSRVIRKGTASPEKGRGDGGASLSSGSKAPRAHPNGSPQPAPRFAAQRYYLCTWRKPQARKHKTWDGDAVLILRSEGGTCTLRCAESFKDLATNVRFTGGELSSGDELMVGGREIEIDRQISHIEYCNGENGGAFSGGAATHPAPRTPAAPVQSFYAKPPTKPFKKLNVGTKDVSAAKTATPIKVEKDPTASSSRSPSPTKTGSRPPGLQDPGLGKEARPRYDPAAEGAIIMKRPDEAHAKRYNRHNYPIVDVVVDPILGRALRPHQVEGVRWLYERVTGINADKSDQYGQGAILADEMGLGKTVQTIALVHTLLKQSCYYTSSPSTVQRVLIVCPLSLVKNWKREFRKWLGGNSLNILCVDGSEQTKPERFLMSRTFQVLIIGYEKLRTCVDMLASAQPPIGLIVCDEGHRLKSKDAKTTKMFEALSTPRRIILSGTPVQNDLSEFHAMVDFVNPGLLGDYNVFKKVFEEPIMKSRMQHANKQVRETGKLRNEDLKKVTAVIILRRTAELLTQFLPPKCEQVLFCSPTQNQLDTYRHVLGSTQVRDVLNSGKTSGGGGSSALTLIGVLRKLCNSPELLLKDLETFKRDGEASLTAAILEGAKWQSASKRLSGNANLSGKLLLLSSMLQSIRKETDDKVVLVSNFTATLDIIEIMCKRSGYSFVRLDGKTKQEDRMDLVSAFNRGTQSNNFIFLLSAKTGGVGLNLTGANRLILFDSDWNPSVDRQAMARIHRDGQKKPCFIYRLLLAGTMDEKIYQRQISKIGLSDSLIDDSTTSGQSSDTFSVEDLRDIFTLHRDTPCLSHDNLSCSCNGNGIAKSDIDHTQANVESDDEDAPVLTGFVPASQHARSPQAQLPNKRAKLAALHQWGHFDLHKADTGCLALVEDDLVRRIVEKQIQSQGVVAQGACKSPAISPRSGLGDVTNGSHPSPPKKSTLLGKTDVTTLENDALARRCAEERKAALANAVVCEPISRRKLRDARGGRPPAPPVRSPELQNQVLAAPPELLSQTEEGVESEAPKDSPSWNDFDGGDLGRPTFDITLCKPGSLLYAFIKSSKARSSNEEE</sequence>
<feature type="domain" description="Helicase ATP-binding" evidence="5">
    <location>
        <begin position="335"/>
        <end position="508"/>
    </location>
</feature>
<evidence type="ECO:0000256" key="3">
    <source>
        <dbReference type="ARBA" id="ARBA00022840"/>
    </source>
</evidence>
<dbReference type="InterPro" id="IPR049730">
    <property type="entry name" value="SNF2/RAD54-like_C"/>
</dbReference>
<dbReference type="GO" id="GO:0007131">
    <property type="term" value="P:reciprocal meiotic recombination"/>
    <property type="evidence" value="ECO:0007669"/>
    <property type="project" value="TreeGrafter"/>
</dbReference>
<dbReference type="OrthoDB" id="413460at2759"/>
<dbReference type="InterPro" id="IPR001650">
    <property type="entry name" value="Helicase_C-like"/>
</dbReference>